<dbReference type="eggNOG" id="COG0622">
    <property type="taxonomic scope" value="Bacteria"/>
</dbReference>
<gene>
    <name evidence="4" type="ordered locus">Ethha_1464</name>
</gene>
<dbReference type="STRING" id="663278.Ethha_1464"/>
<accession>E6U7H8</accession>
<dbReference type="Proteomes" id="UP000001551">
    <property type="component" value="Chromosome"/>
</dbReference>
<dbReference type="EMBL" id="CP002400">
    <property type="protein sequence ID" value="ADU27001.1"/>
    <property type="molecule type" value="Genomic_DNA"/>
</dbReference>
<evidence type="ECO:0000259" key="3">
    <source>
        <dbReference type="Pfam" id="PF12850"/>
    </source>
</evidence>
<protein>
    <recommendedName>
        <fullName evidence="2">Phosphoesterase</fullName>
        <ecNumber evidence="2">3.1.4.-</ecNumber>
    </recommendedName>
</protein>
<dbReference type="SUPFAM" id="SSF56300">
    <property type="entry name" value="Metallo-dependent phosphatases"/>
    <property type="match status" value="1"/>
</dbReference>
<dbReference type="HOGENOM" id="CLU_063749_1_1_9"/>
<dbReference type="EC" id="3.1.4.-" evidence="2"/>
<keyword evidence="2" id="KW-0479">Metal-binding</keyword>
<organism evidence="4 5">
    <name type="scientific">Ethanoligenens harbinense (strain DSM 18485 / JCM 12961 / CGMCC 1.5033 / YUAN-3)</name>
    <dbReference type="NCBI Taxonomy" id="663278"/>
    <lineage>
        <taxon>Bacteria</taxon>
        <taxon>Bacillati</taxon>
        <taxon>Bacillota</taxon>
        <taxon>Clostridia</taxon>
        <taxon>Eubacteriales</taxon>
        <taxon>Oscillospiraceae</taxon>
        <taxon>Ethanoligenens</taxon>
    </lineage>
</organism>
<dbReference type="CDD" id="cd00841">
    <property type="entry name" value="MPP_YfcE"/>
    <property type="match status" value="1"/>
</dbReference>
<comment type="similarity">
    <text evidence="1 2">Belongs to the metallophosphoesterase superfamily. YfcE family.</text>
</comment>
<dbReference type="Pfam" id="PF12850">
    <property type="entry name" value="Metallophos_2"/>
    <property type="match status" value="1"/>
</dbReference>
<dbReference type="InterPro" id="IPR024654">
    <property type="entry name" value="Calcineurin-like_PHP_lpxH"/>
</dbReference>
<dbReference type="GO" id="GO:0046872">
    <property type="term" value="F:metal ion binding"/>
    <property type="evidence" value="ECO:0007669"/>
    <property type="project" value="UniProtKB-KW"/>
</dbReference>
<dbReference type="RefSeq" id="WP_013485356.1">
    <property type="nucleotide sequence ID" value="NC_014828.1"/>
</dbReference>
<dbReference type="InterPro" id="IPR041802">
    <property type="entry name" value="MPP_YfcE"/>
</dbReference>
<feature type="domain" description="Calcineurin-like phosphoesterase" evidence="3">
    <location>
        <begin position="1"/>
        <end position="161"/>
    </location>
</feature>
<evidence type="ECO:0000313" key="4">
    <source>
        <dbReference type="EMBL" id="ADU27001.1"/>
    </source>
</evidence>
<reference evidence="4 5" key="1">
    <citation type="submission" date="2010-12" db="EMBL/GenBank/DDBJ databases">
        <title>Complete sequence of Ethanoligenens harbinense YUAN-3.</title>
        <authorList>
            <person name="Lucas S."/>
            <person name="Copeland A."/>
            <person name="Lapidus A."/>
            <person name="Cheng J.-F."/>
            <person name="Bruce D."/>
            <person name="Goodwin L."/>
            <person name="Pitluck S."/>
            <person name="Chertkov O."/>
            <person name="Misra M."/>
            <person name="Detter J.C."/>
            <person name="Han C."/>
            <person name="Tapia R."/>
            <person name="Land M."/>
            <person name="Hauser L."/>
            <person name="Jeffries C."/>
            <person name="Kyrpides N."/>
            <person name="Ivanova N."/>
            <person name="Mikhailova N."/>
            <person name="Wang A."/>
            <person name="Mouttaki H."/>
            <person name="He Z."/>
            <person name="Zhou J."/>
            <person name="Hemme C.L."/>
            <person name="Woyke T."/>
        </authorList>
    </citation>
    <scope>NUCLEOTIDE SEQUENCE [LARGE SCALE GENOMIC DNA]</scope>
    <source>
        <strain evidence="5">DSM 18485 / JCM 12961 / CGMCC 1.5033 / YUAN-3</strain>
    </source>
</reference>
<sequence length="182" mass="20399">MKLFFMSDIHGSAFYLKQALAAYEREGASTIVILGDELYHGARNPLTAEYGPKEVTDLLNAHADHILAVRGNCDSEVDEMVLQYPLMATYSILMHEGRRFFLTHGHIYSENSLPPLAPGDVFCYGHTHVPRAEKHGDIYILNPGSIALPKENTPHSYGVLEGDLFTVKDLNGTMYKQIRFTE</sequence>
<evidence type="ECO:0000256" key="2">
    <source>
        <dbReference type="RuleBase" id="RU362039"/>
    </source>
</evidence>
<dbReference type="NCBIfam" id="TIGR00040">
    <property type="entry name" value="yfcE"/>
    <property type="match status" value="1"/>
</dbReference>
<dbReference type="Gene3D" id="3.60.21.10">
    <property type="match status" value="1"/>
</dbReference>
<evidence type="ECO:0000256" key="1">
    <source>
        <dbReference type="ARBA" id="ARBA00008950"/>
    </source>
</evidence>
<dbReference type="KEGG" id="eha:Ethha_1464"/>
<dbReference type="GO" id="GO:0016787">
    <property type="term" value="F:hydrolase activity"/>
    <property type="evidence" value="ECO:0007669"/>
    <property type="project" value="UniProtKB-UniRule"/>
</dbReference>
<evidence type="ECO:0000313" key="5">
    <source>
        <dbReference type="Proteomes" id="UP000001551"/>
    </source>
</evidence>
<proteinExistence type="inferred from homology"/>
<name>E6U7H8_ETHHY</name>
<comment type="cofactor">
    <cofactor evidence="2">
        <name>a divalent metal cation</name>
        <dbReference type="ChEBI" id="CHEBI:60240"/>
    </cofactor>
</comment>
<dbReference type="InterPro" id="IPR000979">
    <property type="entry name" value="Phosphodiesterase_MJ0936/Vps29"/>
</dbReference>
<dbReference type="NCBIfam" id="NF006988">
    <property type="entry name" value="PRK09453.1"/>
    <property type="match status" value="1"/>
</dbReference>
<dbReference type="PANTHER" id="PTHR11124">
    <property type="entry name" value="VACUOLAR SORTING PROTEIN VPS29"/>
    <property type="match status" value="1"/>
</dbReference>
<dbReference type="AlphaFoldDB" id="E6U7H8"/>
<dbReference type="InterPro" id="IPR029052">
    <property type="entry name" value="Metallo-depent_PP-like"/>
</dbReference>
<keyword evidence="5" id="KW-1185">Reference proteome</keyword>